<evidence type="ECO:0000313" key="13">
    <source>
        <dbReference type="EMBL" id="HHM96670.1"/>
    </source>
</evidence>
<reference evidence="13" key="1">
    <citation type="journal article" date="2020" name="mSystems">
        <title>Genome- and Community-Level Interaction Insights into Carbon Utilization and Element Cycling Functions of Hydrothermarchaeota in Hydrothermal Sediment.</title>
        <authorList>
            <person name="Zhou Z."/>
            <person name="Liu Y."/>
            <person name="Xu W."/>
            <person name="Pan J."/>
            <person name="Luo Z.H."/>
            <person name="Li M."/>
        </authorList>
    </citation>
    <scope>NUCLEOTIDE SEQUENCE [LARGE SCALE GENOMIC DNA]</scope>
    <source>
        <strain evidence="13">SpSt-1065</strain>
    </source>
</reference>
<comment type="similarity">
    <text evidence="2 7 8">In the C-terminal section; belongs to the purine/pyrimidine phosphoribosyltransferase family.</text>
</comment>
<dbReference type="CDD" id="cd06223">
    <property type="entry name" value="PRTases_typeI"/>
    <property type="match status" value="1"/>
</dbReference>
<dbReference type="NCBIfam" id="TIGR01134">
    <property type="entry name" value="purF"/>
    <property type="match status" value="1"/>
</dbReference>
<dbReference type="GO" id="GO:0006189">
    <property type="term" value="P:'de novo' IMP biosynthetic process"/>
    <property type="evidence" value="ECO:0007669"/>
    <property type="project" value="UniProtKB-UniRule"/>
</dbReference>
<dbReference type="InterPro" id="IPR029055">
    <property type="entry name" value="Ntn_hydrolases_N"/>
</dbReference>
<evidence type="ECO:0000256" key="6">
    <source>
        <dbReference type="ARBA" id="ARBA00022962"/>
    </source>
</evidence>
<dbReference type="InterPro" id="IPR000836">
    <property type="entry name" value="PRTase_dom"/>
</dbReference>
<dbReference type="PANTHER" id="PTHR11907">
    <property type="entry name" value="AMIDOPHOSPHORIBOSYLTRANSFERASE"/>
    <property type="match status" value="1"/>
</dbReference>
<sequence>MVDSIREWCSRSVRCCVGEIGGPREACGVFGVFAPGEDVARLTFFGLYALQHRGQESAGIATSDGRSLSIHRRMGLVSSAFTEDDLQRLPGHIAIGHTRYSTTGSSVPVNAGPFLVRQGDEAIAVSHNGNLVNGEELRQELLAAGVPLESTTDTEVLAWMILRSPGRDWVERIRSAMSRMVGAYSLAILTRESLIAVRDPLGIRPLCLGRLDGGWVIASETCALATIGAEFVREIEPGEIVVIDERGVSSHPDPATQAEQAMCVFEFIYFARPDSAIMGQRLHVVRQRMGAELWREHPADADLVVPLPDSAVPAAIGYSLASGIPYAEALIKNRYIGRTFIQPDQRLREQGVKLKFNALPEVLEGKRVVLIDDTIVRGTTSRPIVELLRQNGAREVHMRVHSPPIRWPCYLGVDMATRDELIAAHLSVKEIGRAIGADSIGYLSLDGLFRAIGLPRERFCAACLTGRYPVPVPPERLLRRRSRTQELAGARS</sequence>
<keyword evidence="7" id="KW-0004">4Fe-4S</keyword>
<keyword evidence="6 7" id="KW-0315">Glutamine amidotransferase</keyword>
<comment type="caution">
    <text evidence="13">The sequence shown here is derived from an EMBL/GenBank/DDBJ whole genome shotgun (WGS) entry which is preliminary data.</text>
</comment>
<dbReference type="PROSITE" id="PS51278">
    <property type="entry name" value="GATASE_TYPE_2"/>
    <property type="match status" value="1"/>
</dbReference>
<comment type="function">
    <text evidence="7">Catalyzes the formation of phosphoribosylamine from phosphoribosylpyrophosphate (PRPP) and glutamine.</text>
</comment>
<dbReference type="AlphaFoldDB" id="A0A7C5RTF0"/>
<feature type="binding site" evidence="7 11">
    <location>
        <position position="263"/>
    </location>
    <ligand>
        <name>[4Fe-4S] cluster</name>
        <dbReference type="ChEBI" id="CHEBI:49883"/>
    </ligand>
</feature>
<accession>A0A7C5RTF0</accession>
<evidence type="ECO:0000256" key="3">
    <source>
        <dbReference type="ARBA" id="ARBA00022676"/>
    </source>
</evidence>
<evidence type="ECO:0000256" key="10">
    <source>
        <dbReference type="PIRSR" id="PIRSR000485-2"/>
    </source>
</evidence>
<evidence type="ECO:0000256" key="7">
    <source>
        <dbReference type="HAMAP-Rule" id="MF_01931"/>
    </source>
</evidence>
<dbReference type="Gene3D" id="3.40.50.2020">
    <property type="match status" value="1"/>
</dbReference>
<dbReference type="GO" id="GO:0000287">
    <property type="term" value="F:magnesium ion binding"/>
    <property type="evidence" value="ECO:0007669"/>
    <property type="project" value="UniProtKB-UniRule"/>
</dbReference>
<evidence type="ECO:0000256" key="11">
    <source>
        <dbReference type="PIRSR" id="PIRSR000485-3"/>
    </source>
</evidence>
<keyword evidence="7 11" id="KW-0411">Iron-sulfur</keyword>
<protein>
    <recommendedName>
        <fullName evidence="7">Amidophosphoribosyltransferase</fullName>
        <shortName evidence="7">ATase</shortName>
        <ecNumber evidence="7">2.4.2.14</ecNumber>
    </recommendedName>
    <alternativeName>
        <fullName evidence="7">Glutamine phosphoribosylpyrophosphate amidotransferase</fullName>
        <shortName evidence="7">GPATase</shortName>
    </alternativeName>
</protein>
<dbReference type="EMBL" id="DRWX01000263">
    <property type="protein sequence ID" value="HHM96670.1"/>
    <property type="molecule type" value="Genomic_DNA"/>
</dbReference>
<gene>
    <name evidence="7" type="primary">purF</name>
    <name evidence="13" type="ORF">ENM21_05600</name>
</gene>
<keyword evidence="4 7" id="KW-0808">Transferase</keyword>
<dbReference type="InterPro" id="IPR029057">
    <property type="entry name" value="PRTase-like"/>
</dbReference>
<dbReference type="Pfam" id="PF13522">
    <property type="entry name" value="GATase_6"/>
    <property type="match status" value="1"/>
</dbReference>
<dbReference type="InterPro" id="IPR017932">
    <property type="entry name" value="GATase_2_dom"/>
</dbReference>
<proteinExistence type="inferred from homology"/>
<organism evidence="13">
    <name type="scientific">Thermomicrobium roseum</name>
    <dbReference type="NCBI Taxonomy" id="500"/>
    <lineage>
        <taxon>Bacteria</taxon>
        <taxon>Pseudomonadati</taxon>
        <taxon>Thermomicrobiota</taxon>
        <taxon>Thermomicrobia</taxon>
        <taxon>Thermomicrobiales</taxon>
        <taxon>Thermomicrobiaceae</taxon>
        <taxon>Thermomicrobium</taxon>
    </lineage>
</organism>
<evidence type="ECO:0000256" key="8">
    <source>
        <dbReference type="PIRNR" id="PIRNR000485"/>
    </source>
</evidence>
<feature type="binding site" evidence="7 11">
    <location>
        <position position="460"/>
    </location>
    <ligand>
        <name>[4Fe-4S] cluster</name>
        <dbReference type="ChEBI" id="CHEBI:49883"/>
    </ligand>
</feature>
<feature type="binding site" evidence="7 10">
    <location>
        <position position="310"/>
    </location>
    <ligand>
        <name>Mg(2+)</name>
        <dbReference type="ChEBI" id="CHEBI:18420"/>
    </ligand>
</feature>
<name>A0A7C5RTF0_THERO</name>
<comment type="cofactor">
    <cofactor evidence="7 11">
        <name>[4Fe-4S] cluster</name>
        <dbReference type="ChEBI" id="CHEBI:49883"/>
    </cofactor>
    <text evidence="7 11">Binds 1 [4Fe-4S] cluster per subunit.</text>
</comment>
<keyword evidence="7 10" id="KW-0479">Metal-binding</keyword>
<feature type="binding site" evidence="7 11">
    <location>
        <position position="463"/>
    </location>
    <ligand>
        <name>[4Fe-4S] cluster</name>
        <dbReference type="ChEBI" id="CHEBI:49883"/>
    </ligand>
</feature>
<dbReference type="GO" id="GO:0051539">
    <property type="term" value="F:4 iron, 4 sulfur cluster binding"/>
    <property type="evidence" value="ECO:0007669"/>
    <property type="project" value="UniProtKB-KW"/>
</dbReference>
<keyword evidence="3 7" id="KW-0328">Glycosyltransferase</keyword>
<evidence type="ECO:0000256" key="4">
    <source>
        <dbReference type="ARBA" id="ARBA00022679"/>
    </source>
</evidence>
<dbReference type="EC" id="2.4.2.14" evidence="7"/>
<dbReference type="InterPro" id="IPR005854">
    <property type="entry name" value="PurF"/>
</dbReference>
<keyword evidence="5 7" id="KW-0658">Purine biosynthesis</keyword>
<evidence type="ECO:0000256" key="1">
    <source>
        <dbReference type="ARBA" id="ARBA00005209"/>
    </source>
</evidence>
<feature type="binding site" evidence="7 10">
    <location>
        <position position="372"/>
    </location>
    <ligand>
        <name>Mg(2+)</name>
        <dbReference type="ChEBI" id="CHEBI:18420"/>
    </ligand>
</feature>
<dbReference type="GO" id="GO:0004044">
    <property type="term" value="F:amidophosphoribosyltransferase activity"/>
    <property type="evidence" value="ECO:0007669"/>
    <property type="project" value="UniProtKB-UniRule"/>
</dbReference>
<comment type="pathway">
    <text evidence="1 7 8">Purine metabolism; IMP biosynthesis via de novo pathway; N(1)-(5-phospho-D-ribosyl)glycinamide from 5-phospho-alpha-D-ribose 1-diphosphate: step 1/2.</text>
</comment>
<feature type="binding site" evidence="7 10">
    <location>
        <position position="373"/>
    </location>
    <ligand>
        <name>Mg(2+)</name>
        <dbReference type="ChEBI" id="CHEBI:18420"/>
    </ligand>
</feature>
<feature type="binding site" evidence="7 11">
    <location>
        <position position="409"/>
    </location>
    <ligand>
        <name>[4Fe-4S] cluster</name>
        <dbReference type="ChEBI" id="CHEBI:49883"/>
    </ligand>
</feature>
<feature type="active site" description="Nucleophile" evidence="7 9">
    <location>
        <position position="27"/>
    </location>
</feature>
<dbReference type="PIRSF" id="PIRSF000485">
    <property type="entry name" value="Amd_phspho_trans"/>
    <property type="match status" value="1"/>
</dbReference>
<comment type="catalytic activity">
    <reaction evidence="7 8">
        <text>5-phospho-beta-D-ribosylamine + L-glutamate + diphosphate = 5-phospho-alpha-D-ribose 1-diphosphate + L-glutamine + H2O</text>
        <dbReference type="Rhea" id="RHEA:14905"/>
        <dbReference type="ChEBI" id="CHEBI:15377"/>
        <dbReference type="ChEBI" id="CHEBI:29985"/>
        <dbReference type="ChEBI" id="CHEBI:33019"/>
        <dbReference type="ChEBI" id="CHEBI:58017"/>
        <dbReference type="ChEBI" id="CHEBI:58359"/>
        <dbReference type="ChEBI" id="CHEBI:58681"/>
        <dbReference type="EC" id="2.4.2.14"/>
    </reaction>
</comment>
<dbReference type="CDD" id="cd00715">
    <property type="entry name" value="GPATase_N"/>
    <property type="match status" value="1"/>
</dbReference>
<keyword evidence="7 10" id="KW-0460">Magnesium</keyword>
<dbReference type="SUPFAM" id="SSF53271">
    <property type="entry name" value="PRTase-like"/>
    <property type="match status" value="1"/>
</dbReference>
<comment type="cofactor">
    <cofactor evidence="7 10">
        <name>Mg(2+)</name>
        <dbReference type="ChEBI" id="CHEBI:18420"/>
    </cofactor>
    <text evidence="7 10">Binds 1 Mg(2+) ion per subunit.</text>
</comment>
<feature type="domain" description="Glutamine amidotransferase type-2" evidence="12">
    <location>
        <begin position="27"/>
        <end position="246"/>
    </location>
</feature>
<evidence type="ECO:0000256" key="2">
    <source>
        <dbReference type="ARBA" id="ARBA00010138"/>
    </source>
</evidence>
<dbReference type="UniPathway" id="UPA00074">
    <property type="reaction ID" value="UER00124"/>
</dbReference>
<dbReference type="GO" id="GO:0009113">
    <property type="term" value="P:purine nucleobase biosynthetic process"/>
    <property type="evidence" value="ECO:0007669"/>
    <property type="project" value="UniProtKB-UniRule"/>
</dbReference>
<dbReference type="Gene3D" id="3.60.20.10">
    <property type="entry name" value="Glutamine Phosphoribosylpyrophosphate, subunit 1, domain 1"/>
    <property type="match status" value="1"/>
</dbReference>
<keyword evidence="7 11" id="KW-0408">Iron</keyword>
<evidence type="ECO:0000256" key="5">
    <source>
        <dbReference type="ARBA" id="ARBA00022755"/>
    </source>
</evidence>
<dbReference type="HAMAP" id="MF_01931">
    <property type="entry name" value="PurF"/>
    <property type="match status" value="1"/>
</dbReference>
<evidence type="ECO:0000259" key="12">
    <source>
        <dbReference type="PROSITE" id="PS51278"/>
    </source>
</evidence>
<evidence type="ECO:0000256" key="9">
    <source>
        <dbReference type="PIRSR" id="PIRSR000485-1"/>
    </source>
</evidence>
<dbReference type="SUPFAM" id="SSF56235">
    <property type="entry name" value="N-terminal nucleophile aminohydrolases (Ntn hydrolases)"/>
    <property type="match status" value="1"/>
</dbReference>
<dbReference type="InterPro" id="IPR035584">
    <property type="entry name" value="PurF_N"/>
</dbReference>